<evidence type="ECO:0000256" key="3">
    <source>
        <dbReference type="ARBA" id="ARBA00022989"/>
    </source>
</evidence>
<name>A0ABN3K7Z3_9ACTN</name>
<keyword evidence="9" id="KW-1185">Reference proteome</keyword>
<accession>A0ABN3K7Z3</accession>
<keyword evidence="4 6" id="KW-0472">Membrane</keyword>
<evidence type="ECO:0000256" key="5">
    <source>
        <dbReference type="ARBA" id="ARBA00023251"/>
    </source>
</evidence>
<feature type="domain" description="ABC transmembrane type-2" evidence="7">
    <location>
        <begin position="47"/>
        <end position="275"/>
    </location>
</feature>
<keyword evidence="6" id="KW-1003">Cell membrane</keyword>
<dbReference type="PANTHER" id="PTHR43229:SF2">
    <property type="entry name" value="NODULATION PROTEIN J"/>
    <property type="match status" value="1"/>
</dbReference>
<dbReference type="Pfam" id="PF01061">
    <property type="entry name" value="ABC2_membrane"/>
    <property type="match status" value="1"/>
</dbReference>
<proteinExistence type="inferred from homology"/>
<reference evidence="8 9" key="1">
    <citation type="journal article" date="2019" name="Int. J. Syst. Evol. Microbiol.">
        <title>The Global Catalogue of Microorganisms (GCM) 10K type strain sequencing project: providing services to taxonomists for standard genome sequencing and annotation.</title>
        <authorList>
            <consortium name="The Broad Institute Genomics Platform"/>
            <consortium name="The Broad Institute Genome Sequencing Center for Infectious Disease"/>
            <person name="Wu L."/>
            <person name="Ma J."/>
        </authorList>
    </citation>
    <scope>NUCLEOTIDE SEQUENCE [LARGE SCALE GENOMIC DNA]</scope>
    <source>
        <strain evidence="8 9">JCM 3325</strain>
    </source>
</reference>
<feature type="transmembrane region" description="Helical" evidence="6">
    <location>
        <begin position="82"/>
        <end position="102"/>
    </location>
</feature>
<dbReference type="PANTHER" id="PTHR43229">
    <property type="entry name" value="NODULATION PROTEIN J"/>
    <property type="match status" value="1"/>
</dbReference>
<comment type="subcellular location">
    <subcellularLocation>
        <location evidence="6">Cell membrane</location>
        <topology evidence="6">Multi-pass membrane protein</topology>
    </subcellularLocation>
    <subcellularLocation>
        <location evidence="1">Membrane</location>
        <topology evidence="1">Multi-pass membrane protein</topology>
    </subcellularLocation>
</comment>
<evidence type="ECO:0000256" key="2">
    <source>
        <dbReference type="ARBA" id="ARBA00022692"/>
    </source>
</evidence>
<keyword evidence="5" id="KW-0046">Antibiotic resistance</keyword>
<feature type="transmembrane region" description="Helical" evidence="6">
    <location>
        <begin position="194"/>
        <end position="211"/>
    </location>
</feature>
<keyword evidence="2 6" id="KW-0812">Transmembrane</keyword>
<dbReference type="InterPro" id="IPR047817">
    <property type="entry name" value="ABC2_TM_bact-type"/>
</dbReference>
<feature type="transmembrane region" description="Helical" evidence="6">
    <location>
        <begin position="250"/>
        <end position="269"/>
    </location>
</feature>
<protein>
    <recommendedName>
        <fullName evidence="6">Transport permease protein</fullName>
    </recommendedName>
</protein>
<dbReference type="PROSITE" id="PS51012">
    <property type="entry name" value="ABC_TM2"/>
    <property type="match status" value="1"/>
</dbReference>
<organism evidence="8 9">
    <name type="scientific">Actinomadura vinacea</name>
    <dbReference type="NCBI Taxonomy" id="115336"/>
    <lineage>
        <taxon>Bacteria</taxon>
        <taxon>Bacillati</taxon>
        <taxon>Actinomycetota</taxon>
        <taxon>Actinomycetes</taxon>
        <taxon>Streptosporangiales</taxon>
        <taxon>Thermomonosporaceae</taxon>
        <taxon>Actinomadura</taxon>
    </lineage>
</organism>
<keyword evidence="6" id="KW-0813">Transport</keyword>
<dbReference type="InterPro" id="IPR000412">
    <property type="entry name" value="ABC_2_transport"/>
</dbReference>
<dbReference type="EMBL" id="BAAARW010000036">
    <property type="protein sequence ID" value="GAA2448986.1"/>
    <property type="molecule type" value="Genomic_DNA"/>
</dbReference>
<gene>
    <name evidence="8" type="ORF">GCM10010191_78060</name>
</gene>
<evidence type="ECO:0000256" key="1">
    <source>
        <dbReference type="ARBA" id="ARBA00004141"/>
    </source>
</evidence>
<feature type="transmembrane region" description="Helical" evidence="6">
    <location>
        <begin position="159"/>
        <end position="182"/>
    </location>
</feature>
<feature type="transmembrane region" description="Helical" evidence="6">
    <location>
        <begin position="123"/>
        <end position="147"/>
    </location>
</feature>
<dbReference type="InterPro" id="IPR013525">
    <property type="entry name" value="ABC2_TM"/>
</dbReference>
<keyword evidence="3 6" id="KW-1133">Transmembrane helix</keyword>
<dbReference type="Proteomes" id="UP001501231">
    <property type="component" value="Unassembled WGS sequence"/>
</dbReference>
<evidence type="ECO:0000313" key="8">
    <source>
        <dbReference type="EMBL" id="GAA2448986.1"/>
    </source>
</evidence>
<evidence type="ECO:0000259" key="7">
    <source>
        <dbReference type="PROSITE" id="PS51012"/>
    </source>
</evidence>
<evidence type="ECO:0000256" key="6">
    <source>
        <dbReference type="RuleBase" id="RU361157"/>
    </source>
</evidence>
<dbReference type="InterPro" id="IPR051784">
    <property type="entry name" value="Nod_factor_ABC_transporter"/>
</dbReference>
<evidence type="ECO:0000256" key="4">
    <source>
        <dbReference type="ARBA" id="ARBA00023136"/>
    </source>
</evidence>
<comment type="caution">
    <text evidence="8">The sequence shown here is derived from an EMBL/GenBank/DDBJ whole genome shotgun (WGS) entry which is preliminary data.</text>
</comment>
<sequence>MSVDMVATAAAGAGWDEPPRRIGPRRTLRHGLTLAWRNVAQLRHSPEKLLDVTLMPIVFLLLFLYVFGGAVAGSTDAYLQKLLPGLVAQMAMFATMGLGTALNEDIHRGVFDRFRSLPIARSAPLVGAVLGDTARFVMVMVMLVGFGSLLGFRFHTDPLSVVAAFALAYVFYLAVSWFSALVGMLAPSPDTVQGLSFIWVMPLTFGSSVLMPDTSTMPGWLRAWADVNPVTHLAEAVRALTVGGPVGNHVWFTLAWAAGIVAVAFPLAIRAYNRRV</sequence>
<feature type="transmembrane region" description="Helical" evidence="6">
    <location>
        <begin position="49"/>
        <end position="70"/>
    </location>
</feature>
<comment type="similarity">
    <text evidence="6">Belongs to the ABC-2 integral membrane protein family.</text>
</comment>
<dbReference type="RefSeq" id="WP_344596101.1">
    <property type="nucleotide sequence ID" value="NZ_BAAARW010000036.1"/>
</dbReference>
<dbReference type="PIRSF" id="PIRSF006648">
    <property type="entry name" value="DrrB"/>
    <property type="match status" value="1"/>
</dbReference>
<evidence type="ECO:0000313" key="9">
    <source>
        <dbReference type="Proteomes" id="UP001501231"/>
    </source>
</evidence>